<feature type="domain" description="Metallo-beta-lactamase" evidence="8">
    <location>
        <begin position="12"/>
        <end position="174"/>
    </location>
</feature>
<dbReference type="CDD" id="cd07723">
    <property type="entry name" value="hydroxyacylglutathione_hydrolase_MBL-fold"/>
    <property type="match status" value="1"/>
</dbReference>
<dbReference type="PANTHER" id="PTHR43705:SF1">
    <property type="entry name" value="HYDROXYACYLGLUTATHIONE HYDROLASE GLOB"/>
    <property type="match status" value="1"/>
</dbReference>
<dbReference type="SUPFAM" id="SSF56281">
    <property type="entry name" value="Metallo-hydrolase/oxidoreductase"/>
    <property type="match status" value="1"/>
</dbReference>
<comment type="pathway">
    <text evidence="2 7">Secondary metabolite metabolism; methylglyoxal degradation; (R)-lactate from methylglyoxal: step 2/2.</text>
</comment>
<gene>
    <name evidence="7" type="primary">gloB</name>
    <name evidence="9" type="ORF">ABA45_09965</name>
</gene>
<reference evidence="9 10" key="1">
    <citation type="submission" date="2015-05" db="EMBL/GenBank/DDBJ databases">
        <title>Complete genome of Marinobacter psychrophilus strain 20041T isolated from sea-ice of the Canadian Basin.</title>
        <authorList>
            <person name="Song L."/>
            <person name="Ren L."/>
            <person name="Yu Y."/>
            <person name="Wang X."/>
        </authorList>
    </citation>
    <scope>NUCLEOTIDE SEQUENCE [LARGE SCALE GENOMIC DNA]</scope>
    <source>
        <strain evidence="9 10">20041</strain>
    </source>
</reference>
<dbReference type="EC" id="3.1.2.6" evidence="7"/>
<dbReference type="EMBL" id="CP011494">
    <property type="protein sequence ID" value="AKO52693.1"/>
    <property type="molecule type" value="Genomic_DNA"/>
</dbReference>
<accession>A0A0H4I4M5</accession>
<keyword evidence="5 7" id="KW-0378">Hydrolase</keyword>
<dbReference type="GO" id="GO:0004416">
    <property type="term" value="F:hydroxyacylglutathione hydrolase activity"/>
    <property type="evidence" value="ECO:0007669"/>
    <property type="project" value="UniProtKB-UniRule"/>
</dbReference>
<dbReference type="KEGG" id="mpq:ABA45_09965"/>
<dbReference type="InterPro" id="IPR017782">
    <property type="entry name" value="Hydroxyacylglutathione_Hdrlase"/>
</dbReference>
<comment type="similarity">
    <text evidence="3 7">Belongs to the metallo-beta-lactamase superfamily. Glyoxalase II family.</text>
</comment>
<dbReference type="AlphaFoldDB" id="A0A0H4I4M5"/>
<evidence type="ECO:0000256" key="2">
    <source>
        <dbReference type="ARBA" id="ARBA00004963"/>
    </source>
</evidence>
<feature type="binding site" evidence="7">
    <location>
        <position position="59"/>
    </location>
    <ligand>
        <name>Zn(2+)</name>
        <dbReference type="ChEBI" id="CHEBI:29105"/>
        <label>2</label>
    </ligand>
</feature>
<name>A0A0H4I4M5_9GAMM</name>
<feature type="binding site" evidence="7">
    <location>
        <position position="136"/>
    </location>
    <ligand>
        <name>Zn(2+)</name>
        <dbReference type="ChEBI" id="CHEBI:29105"/>
        <label>2</label>
    </ligand>
</feature>
<feature type="binding site" evidence="7">
    <location>
        <position position="60"/>
    </location>
    <ligand>
        <name>Zn(2+)</name>
        <dbReference type="ChEBI" id="CHEBI:29105"/>
        <label>2</label>
    </ligand>
</feature>
<dbReference type="HAMAP" id="MF_01374">
    <property type="entry name" value="Glyoxalase_2"/>
    <property type="match status" value="1"/>
</dbReference>
<feature type="binding site" evidence="7">
    <location>
        <position position="174"/>
    </location>
    <ligand>
        <name>Zn(2+)</name>
        <dbReference type="ChEBI" id="CHEBI:29105"/>
        <label>2</label>
    </ligand>
</feature>
<dbReference type="InterPro" id="IPR050110">
    <property type="entry name" value="Glyoxalase_II_hydrolase"/>
</dbReference>
<comment type="cofactor">
    <cofactor evidence="7">
        <name>Zn(2+)</name>
        <dbReference type="ChEBI" id="CHEBI:29105"/>
    </cofactor>
    <text evidence="7">Binds 2 Zn(2+) ions per subunit.</text>
</comment>
<feature type="binding site" evidence="7">
    <location>
        <position position="55"/>
    </location>
    <ligand>
        <name>Zn(2+)</name>
        <dbReference type="ChEBI" id="CHEBI:29105"/>
        <label>1</label>
    </ligand>
</feature>
<dbReference type="RefSeq" id="WP_048385784.1">
    <property type="nucleotide sequence ID" value="NZ_CP011494.1"/>
</dbReference>
<dbReference type="PATRIC" id="fig|330734.3.peg.2096"/>
<dbReference type="NCBIfam" id="TIGR03413">
    <property type="entry name" value="GSH_gloB"/>
    <property type="match status" value="1"/>
</dbReference>
<dbReference type="Gene3D" id="3.60.15.10">
    <property type="entry name" value="Ribonuclease Z/Hydroxyacylglutathione hydrolase-like"/>
    <property type="match status" value="1"/>
</dbReference>
<dbReference type="GO" id="GO:0046872">
    <property type="term" value="F:metal ion binding"/>
    <property type="evidence" value="ECO:0007669"/>
    <property type="project" value="UniProtKB-KW"/>
</dbReference>
<evidence type="ECO:0000313" key="10">
    <source>
        <dbReference type="Proteomes" id="UP000036406"/>
    </source>
</evidence>
<evidence type="ECO:0000256" key="4">
    <source>
        <dbReference type="ARBA" id="ARBA00022723"/>
    </source>
</evidence>
<evidence type="ECO:0000256" key="6">
    <source>
        <dbReference type="ARBA" id="ARBA00022833"/>
    </source>
</evidence>
<keyword evidence="10" id="KW-1185">Reference proteome</keyword>
<comment type="catalytic activity">
    <reaction evidence="1 7">
        <text>an S-(2-hydroxyacyl)glutathione + H2O = a 2-hydroxy carboxylate + glutathione + H(+)</text>
        <dbReference type="Rhea" id="RHEA:21864"/>
        <dbReference type="ChEBI" id="CHEBI:15377"/>
        <dbReference type="ChEBI" id="CHEBI:15378"/>
        <dbReference type="ChEBI" id="CHEBI:57925"/>
        <dbReference type="ChEBI" id="CHEBI:58896"/>
        <dbReference type="ChEBI" id="CHEBI:71261"/>
        <dbReference type="EC" id="3.1.2.6"/>
    </reaction>
</comment>
<evidence type="ECO:0000259" key="8">
    <source>
        <dbReference type="SMART" id="SM00849"/>
    </source>
</evidence>
<comment type="function">
    <text evidence="7">Thiolesterase that catalyzes the hydrolysis of S-D-lactoyl-glutathione to form glutathione and D-lactic acid.</text>
</comment>
<feature type="binding site" evidence="7">
    <location>
        <position position="136"/>
    </location>
    <ligand>
        <name>Zn(2+)</name>
        <dbReference type="ChEBI" id="CHEBI:29105"/>
        <label>1</label>
    </ligand>
</feature>
<dbReference type="Pfam" id="PF16123">
    <property type="entry name" value="HAGH_C"/>
    <property type="match status" value="1"/>
</dbReference>
<comment type="subunit">
    <text evidence="7">Monomer.</text>
</comment>
<organism evidence="9 10">
    <name type="scientific">Marinobacter psychrophilus</name>
    <dbReference type="NCBI Taxonomy" id="330734"/>
    <lineage>
        <taxon>Bacteria</taxon>
        <taxon>Pseudomonadati</taxon>
        <taxon>Pseudomonadota</taxon>
        <taxon>Gammaproteobacteria</taxon>
        <taxon>Pseudomonadales</taxon>
        <taxon>Marinobacteraceae</taxon>
        <taxon>Marinobacter</taxon>
    </lineage>
</organism>
<dbReference type="GO" id="GO:0019243">
    <property type="term" value="P:methylglyoxal catabolic process to D-lactate via S-lactoyl-glutathione"/>
    <property type="evidence" value="ECO:0007669"/>
    <property type="project" value="UniProtKB-UniRule"/>
</dbReference>
<evidence type="ECO:0000256" key="5">
    <source>
        <dbReference type="ARBA" id="ARBA00022801"/>
    </source>
</evidence>
<dbReference type="InterPro" id="IPR032282">
    <property type="entry name" value="HAGH_C"/>
</dbReference>
<keyword evidence="6 7" id="KW-0862">Zinc</keyword>
<feature type="binding site" evidence="7">
    <location>
        <position position="57"/>
    </location>
    <ligand>
        <name>Zn(2+)</name>
        <dbReference type="ChEBI" id="CHEBI:29105"/>
        <label>1</label>
    </ligand>
</feature>
<evidence type="ECO:0000256" key="3">
    <source>
        <dbReference type="ARBA" id="ARBA00006759"/>
    </source>
</evidence>
<evidence type="ECO:0000313" key="9">
    <source>
        <dbReference type="EMBL" id="AKO52693.1"/>
    </source>
</evidence>
<sequence>MLTISAIPAFNDNYIWCIADPHRHNALIVDPGQAQPVLDHLAQQGLTLTVILITHHHPDHVGGVKALRETYPDCRIIGPADSPFKGSTNPIHPGDTALWEGITFTSMAVPGHTLDHIAFFTDDTSITGRPLLFAGDTLFVSGCGRLFEGTPAQMRQSLESLRQLPDNTAVYCAHEYTLANLRFARSWLPQSSALAEFEQQCEQARANNTATVPSTLAQEKRLNLFLRWDDPDVIRVAESYAGEHKLPINCPDDVFAAIRHSKDHFRG</sequence>
<proteinExistence type="inferred from homology"/>
<dbReference type="PANTHER" id="PTHR43705">
    <property type="entry name" value="HYDROXYACYLGLUTATHIONE HYDROLASE"/>
    <property type="match status" value="1"/>
</dbReference>
<protein>
    <recommendedName>
        <fullName evidence="7">Hydroxyacylglutathione hydrolase</fullName>
        <ecNumber evidence="7">3.1.2.6</ecNumber>
    </recommendedName>
    <alternativeName>
        <fullName evidence="7">Glyoxalase II</fullName>
        <shortName evidence="7">Glx II</shortName>
    </alternativeName>
</protein>
<dbReference type="Pfam" id="PF00753">
    <property type="entry name" value="Lactamase_B"/>
    <property type="match status" value="1"/>
</dbReference>
<evidence type="ECO:0000256" key="7">
    <source>
        <dbReference type="HAMAP-Rule" id="MF_01374"/>
    </source>
</evidence>
<feature type="binding site" evidence="7">
    <location>
        <position position="112"/>
    </location>
    <ligand>
        <name>Zn(2+)</name>
        <dbReference type="ChEBI" id="CHEBI:29105"/>
        <label>1</label>
    </ligand>
</feature>
<dbReference type="Proteomes" id="UP000036406">
    <property type="component" value="Chromosome"/>
</dbReference>
<dbReference type="UniPathway" id="UPA00619">
    <property type="reaction ID" value="UER00676"/>
</dbReference>
<dbReference type="SMART" id="SM00849">
    <property type="entry name" value="Lactamase_B"/>
    <property type="match status" value="1"/>
</dbReference>
<evidence type="ECO:0000256" key="1">
    <source>
        <dbReference type="ARBA" id="ARBA00001623"/>
    </source>
</evidence>
<dbReference type="InterPro" id="IPR035680">
    <property type="entry name" value="Clx_II_MBL"/>
</dbReference>
<dbReference type="InterPro" id="IPR036866">
    <property type="entry name" value="RibonucZ/Hydroxyglut_hydro"/>
</dbReference>
<dbReference type="STRING" id="330734.ABA45_09965"/>
<dbReference type="PIRSF" id="PIRSF005457">
    <property type="entry name" value="Glx"/>
    <property type="match status" value="1"/>
</dbReference>
<keyword evidence="4 7" id="KW-0479">Metal-binding</keyword>
<dbReference type="InterPro" id="IPR001279">
    <property type="entry name" value="Metallo-B-lactamas"/>
</dbReference>